<feature type="region of interest" description="Disordered" evidence="6">
    <location>
        <begin position="848"/>
        <end position="870"/>
    </location>
</feature>
<feature type="region of interest" description="Disordered" evidence="6">
    <location>
        <begin position="37"/>
        <end position="59"/>
    </location>
</feature>
<organism evidence="7 8">
    <name type="scientific">Setomelanomma holmii</name>
    <dbReference type="NCBI Taxonomy" id="210430"/>
    <lineage>
        <taxon>Eukaryota</taxon>
        <taxon>Fungi</taxon>
        <taxon>Dikarya</taxon>
        <taxon>Ascomycota</taxon>
        <taxon>Pezizomycotina</taxon>
        <taxon>Dothideomycetes</taxon>
        <taxon>Pleosporomycetidae</taxon>
        <taxon>Pleosporales</taxon>
        <taxon>Pleosporineae</taxon>
        <taxon>Phaeosphaeriaceae</taxon>
        <taxon>Setomelanomma</taxon>
    </lineage>
</organism>
<dbReference type="PROSITE" id="PS51375">
    <property type="entry name" value="PPR"/>
    <property type="match status" value="2"/>
</dbReference>
<feature type="repeat" description="PPR" evidence="5">
    <location>
        <begin position="503"/>
        <end position="537"/>
    </location>
</feature>
<comment type="similarity">
    <text evidence="1">Belongs to the CCM1 family.</text>
</comment>
<evidence type="ECO:0000256" key="4">
    <source>
        <dbReference type="ARBA" id="ARBA00044511"/>
    </source>
</evidence>
<keyword evidence="2" id="KW-0677">Repeat</keyword>
<evidence type="ECO:0000256" key="1">
    <source>
        <dbReference type="ARBA" id="ARBA00006192"/>
    </source>
</evidence>
<name>A0A9P4HJ49_9PLEO</name>
<accession>A0A9P4HJ49</accession>
<gene>
    <name evidence="7" type="ORF">EK21DRAFT_53881</name>
</gene>
<dbReference type="NCBIfam" id="TIGR00756">
    <property type="entry name" value="PPR"/>
    <property type="match status" value="1"/>
</dbReference>
<comment type="function">
    <text evidence="3">Regulates mitochondrial small subunit maturation by controlling 15S rRNA 5'-end processing. Localizes to the 5' precursor of the 15S rRNA in a position that is subsequently occupied by mS47 in the mature yeast mtSSU. Uses structure and sequence-specific RNA recognition, binding to a single-stranded region of the precursor and specifically recognizing bases -6 to -1. The exchange of Ccm1 for mS47 is coupled to the irreversible removal of precursor rRNA that is accompanied by conformational changes of the mitoribosomal proteins uS5m and mS26. These conformational changes signal completion of 5'-end rRNA processing through protection of the mature 5'-end of the 15S rRNA and stabilization of mS47. The removal of the 5' precursor together with the dissociation of Ccm1 may be catalyzed by the 5'-3' exoribonuclease Pet127. Involved in the specific removal of group I introns in mitochondrial encoded transcripts.</text>
</comment>
<dbReference type="Pfam" id="PF13041">
    <property type="entry name" value="PPR_2"/>
    <property type="match status" value="2"/>
</dbReference>
<evidence type="ECO:0000313" key="8">
    <source>
        <dbReference type="Proteomes" id="UP000799777"/>
    </source>
</evidence>
<dbReference type="AlphaFoldDB" id="A0A9P4HJ49"/>
<keyword evidence="8" id="KW-1185">Reference proteome</keyword>
<dbReference type="EMBL" id="ML978157">
    <property type="protein sequence ID" value="KAF2035338.1"/>
    <property type="molecule type" value="Genomic_DNA"/>
</dbReference>
<protein>
    <recommendedName>
        <fullName evidence="9">Pentatricopeptide repeat-containing protein</fullName>
    </recommendedName>
</protein>
<evidence type="ECO:0000256" key="2">
    <source>
        <dbReference type="ARBA" id="ARBA00022737"/>
    </source>
</evidence>
<evidence type="ECO:0000256" key="3">
    <source>
        <dbReference type="ARBA" id="ARBA00044493"/>
    </source>
</evidence>
<comment type="subunit">
    <text evidence="4">Binds to mitochondrial small subunit 15S rRNA.</text>
</comment>
<dbReference type="Gene3D" id="1.25.40.10">
    <property type="entry name" value="Tetratricopeptide repeat domain"/>
    <property type="match status" value="2"/>
</dbReference>
<dbReference type="PANTHER" id="PTHR47447">
    <property type="entry name" value="OS03G0856100 PROTEIN"/>
    <property type="match status" value="1"/>
</dbReference>
<dbReference type="PANTHER" id="PTHR47447:SF17">
    <property type="entry name" value="OS12G0638900 PROTEIN"/>
    <property type="match status" value="1"/>
</dbReference>
<evidence type="ECO:0000256" key="6">
    <source>
        <dbReference type="SAM" id="MobiDB-lite"/>
    </source>
</evidence>
<feature type="repeat" description="PPR" evidence="5">
    <location>
        <begin position="728"/>
        <end position="762"/>
    </location>
</feature>
<sequence length="1001" mass="112816">MPPARISNASFIASAEFPILPFLAPRIFAESPIRRRSDRYNEQRRGIQKEKEKEDNENVDLRAASELASRSTYCNSPRHRCQGPGTAGGLLQMTAPPWKSPVKTQASNPAAVLYAEISGFARTRLSTTPIAKASPRKVASRRRKTPEKASEVGGGREISGLRQQSPLLAARRGRALALERQRLDNLISRTAGQTAATRWQDGRYRSLLRRISNLERWDSCVLDLAQKGGGSLERQHLIRAFAALDRSLYPSVGRHSRKIIIRHDPRCVKWSADLFRDAAKHELHLTWKNWIALDIRTRTGAWCCLLLYLLDRKPGRAMQFIHVIANDPLLRGEKSEAIADALGHLSKLHTKGVYAPDGGWSVDKTAVKRSYVPSFLHIYRKALIRQRNVCSQDLLFNLVELSDIKDLKKVFDSLVESRAFLSFDTFLHYANAFAKAGEFKSALRCLDVLGARTPSASWGAVSDRERLRWTCALILRKSIANNQNYHETPGIVAAIVRLGIRMDIRMYNVVMHNAMEAGDYATAFKVYNALESNGLQADQYTHSILLHGCASQSDPTRFSRFATHCADIAEKTQDAWLATDYLYYLWASHQNDTDKQQTLALLRQAYDRFFLPKPIEVLEHRPRNTISVNKSMESSSNSPLKLRTLPVALYLLLQAHIQLAMERGTQQVLSLYQRFQLLVQQDTDSTLTELAKRPIIWNAFLLAFCKQQQFASASQLIKDMTNGSPQPNIYTWNIFMQAFFKTSQVQAAERVFEILRSRGVDPDQYTHGVLLRGYAKAQHVERIGEIMQQVTTEDEMDTDLLRLLARIVNRNKLMLTLEKSRLYKEVKLEEAVRSEAEEVGKRWEAPRLTLNEPEAMESNPVALPSDDKAAESDNSLIEENLDLQPQDAFEDGYDFLRPSSSDADPPPVSAPPLRSVQESLEDEMDPEVQYRRLREQLGIVAPDLSKTLHEAPGGPAPPSNPFGAGLGFKSMLPRVETPAALGDMSKGVIRKVESKGNPIEK</sequence>
<comment type="caution">
    <text evidence="7">The sequence shown here is derived from an EMBL/GenBank/DDBJ whole genome shotgun (WGS) entry which is preliminary data.</text>
</comment>
<evidence type="ECO:0000256" key="5">
    <source>
        <dbReference type="PROSITE-ProRule" id="PRU00708"/>
    </source>
</evidence>
<reference evidence="7" key="1">
    <citation type="journal article" date="2020" name="Stud. Mycol.">
        <title>101 Dothideomycetes genomes: a test case for predicting lifestyles and emergence of pathogens.</title>
        <authorList>
            <person name="Haridas S."/>
            <person name="Albert R."/>
            <person name="Binder M."/>
            <person name="Bloem J."/>
            <person name="Labutti K."/>
            <person name="Salamov A."/>
            <person name="Andreopoulos B."/>
            <person name="Baker S."/>
            <person name="Barry K."/>
            <person name="Bills G."/>
            <person name="Bluhm B."/>
            <person name="Cannon C."/>
            <person name="Castanera R."/>
            <person name="Culley D."/>
            <person name="Daum C."/>
            <person name="Ezra D."/>
            <person name="Gonzalez J."/>
            <person name="Henrissat B."/>
            <person name="Kuo A."/>
            <person name="Liang C."/>
            <person name="Lipzen A."/>
            <person name="Lutzoni F."/>
            <person name="Magnuson J."/>
            <person name="Mondo S."/>
            <person name="Nolan M."/>
            <person name="Ohm R."/>
            <person name="Pangilinan J."/>
            <person name="Park H.-J."/>
            <person name="Ramirez L."/>
            <person name="Alfaro M."/>
            <person name="Sun H."/>
            <person name="Tritt A."/>
            <person name="Yoshinaga Y."/>
            <person name="Zwiers L.-H."/>
            <person name="Turgeon B."/>
            <person name="Goodwin S."/>
            <person name="Spatafora J."/>
            <person name="Crous P."/>
            <person name="Grigoriev I."/>
        </authorList>
    </citation>
    <scope>NUCLEOTIDE SEQUENCE</scope>
    <source>
        <strain evidence="7">CBS 110217</strain>
    </source>
</reference>
<proteinExistence type="inferred from homology"/>
<feature type="region of interest" description="Disordered" evidence="6">
    <location>
        <begin position="891"/>
        <end position="922"/>
    </location>
</feature>
<dbReference type="InterPro" id="IPR002885">
    <property type="entry name" value="PPR_rpt"/>
</dbReference>
<feature type="compositionally biased region" description="Basic residues" evidence="6">
    <location>
        <begin position="134"/>
        <end position="145"/>
    </location>
</feature>
<dbReference type="OrthoDB" id="185373at2759"/>
<feature type="region of interest" description="Disordered" evidence="6">
    <location>
        <begin position="131"/>
        <end position="155"/>
    </location>
</feature>
<evidence type="ECO:0000313" key="7">
    <source>
        <dbReference type="EMBL" id="KAF2035338.1"/>
    </source>
</evidence>
<dbReference type="InterPro" id="IPR011990">
    <property type="entry name" value="TPR-like_helical_dom_sf"/>
</dbReference>
<evidence type="ECO:0008006" key="9">
    <source>
        <dbReference type="Google" id="ProtNLM"/>
    </source>
</evidence>
<dbReference type="Proteomes" id="UP000799777">
    <property type="component" value="Unassembled WGS sequence"/>
</dbReference>